<evidence type="ECO:0000256" key="3">
    <source>
        <dbReference type="SAM" id="MobiDB-lite"/>
    </source>
</evidence>
<dbReference type="PROSITE" id="PS51387">
    <property type="entry name" value="FAD_PCMH"/>
    <property type="match status" value="1"/>
</dbReference>
<dbReference type="Gene3D" id="3.30.43.10">
    <property type="entry name" value="Uridine Diphospho-n-acetylenolpyruvylglucosamine Reductase, domain 2"/>
    <property type="match status" value="1"/>
</dbReference>
<dbReference type="PANTHER" id="PTHR43762">
    <property type="entry name" value="L-GULONOLACTONE OXIDASE"/>
    <property type="match status" value="1"/>
</dbReference>
<sequence>MVHKEQIQSNTETQTALPLPTDRLESVAGWGGASGGMAYVYRPSTVEQLREVFSWATRNGRSIGLRGGGNSYGDAAMNDESIVLDLTRMNRILKWEPENGRLTVEPGVTLQHVWEYVIEDGWWVPVATGTAKITVAGGAAMNAHGKNAWNMGTFGDHIYEFDLMLTSGEIVTCNREQNSELFFAAIGGFGMLGCFTSLTLHLKRIYSGLLQVQVLTQPNLGSTMRWIEDHLHNSDYLVGWLDAFAKGKWLGRSELHRGNYLLPGEDPNPSQSLRLETQHIPSDIMGFFPRSILWRFQRPFWNNFGMRFVNLAKFRAAKLKDGAVTRQPHAHFHFLLDSLDWKKPFGPGGLIQYQPFIPKENAEAAFSQMLQLCQQRKMPNFLTVMKRHRPDPFLLTHALDGYSLAMDFRITERNRERVAQLTRELDEIVLLANGRFYFAKDSTLRPQVTRAYLGKETITKFLKLKQQYDPENRLQTNLWRRLFT</sequence>
<protein>
    <submittedName>
        <fullName evidence="6">FAD-binding oxidoreductase</fullName>
    </submittedName>
</protein>
<dbReference type="AlphaFoldDB" id="A0A3B0UJ27"/>
<dbReference type="PANTHER" id="PTHR43762:SF1">
    <property type="entry name" value="D-ARABINONO-1,4-LACTONE OXIDASE"/>
    <property type="match status" value="1"/>
</dbReference>
<dbReference type="SUPFAM" id="SSF56176">
    <property type="entry name" value="FAD-binding/transporter-associated domain-like"/>
    <property type="match status" value="1"/>
</dbReference>
<dbReference type="InterPro" id="IPR016167">
    <property type="entry name" value="FAD-bd_PCMH_sub1"/>
</dbReference>
<dbReference type="InterPro" id="IPR006094">
    <property type="entry name" value="Oxid_FAD_bind_N"/>
</dbReference>
<keyword evidence="2" id="KW-0274">FAD</keyword>
<reference evidence="6" key="1">
    <citation type="submission" date="2018-06" db="EMBL/GenBank/DDBJ databases">
        <authorList>
            <person name="Zhirakovskaya E."/>
        </authorList>
    </citation>
    <scope>NUCLEOTIDE SEQUENCE</scope>
</reference>
<dbReference type="GO" id="GO:0071949">
    <property type="term" value="F:FAD binding"/>
    <property type="evidence" value="ECO:0007669"/>
    <property type="project" value="InterPro"/>
</dbReference>
<keyword evidence="4" id="KW-1133">Transmembrane helix</keyword>
<dbReference type="InterPro" id="IPR010031">
    <property type="entry name" value="FAD_lactone_oxidase-like"/>
</dbReference>
<dbReference type="InterPro" id="IPR016166">
    <property type="entry name" value="FAD-bd_PCMH"/>
</dbReference>
<feature type="non-terminal residue" evidence="6">
    <location>
        <position position="484"/>
    </location>
</feature>
<evidence type="ECO:0000259" key="5">
    <source>
        <dbReference type="PROSITE" id="PS51387"/>
    </source>
</evidence>
<evidence type="ECO:0000256" key="1">
    <source>
        <dbReference type="ARBA" id="ARBA00022630"/>
    </source>
</evidence>
<dbReference type="InterPro" id="IPR036318">
    <property type="entry name" value="FAD-bd_PCMH-like_sf"/>
</dbReference>
<keyword evidence="4" id="KW-0472">Membrane</keyword>
<evidence type="ECO:0000313" key="6">
    <source>
        <dbReference type="EMBL" id="VAW31121.1"/>
    </source>
</evidence>
<keyword evidence="1" id="KW-0285">Flavoprotein</keyword>
<organism evidence="6">
    <name type="scientific">hydrothermal vent metagenome</name>
    <dbReference type="NCBI Taxonomy" id="652676"/>
    <lineage>
        <taxon>unclassified sequences</taxon>
        <taxon>metagenomes</taxon>
        <taxon>ecological metagenomes</taxon>
    </lineage>
</organism>
<accession>A0A3B0UJ27</accession>
<feature type="domain" description="FAD-binding PCMH-type" evidence="5">
    <location>
        <begin position="32"/>
        <end position="205"/>
    </location>
</feature>
<dbReference type="EMBL" id="UOEU01000162">
    <property type="protein sequence ID" value="VAW31121.1"/>
    <property type="molecule type" value="Genomic_DNA"/>
</dbReference>
<feature type="compositionally biased region" description="Polar residues" evidence="3">
    <location>
        <begin position="7"/>
        <end position="16"/>
    </location>
</feature>
<dbReference type="InterPro" id="IPR016169">
    <property type="entry name" value="FAD-bd_PCMH_sub2"/>
</dbReference>
<name>A0A3B0UJ27_9ZZZZ</name>
<dbReference type="InterPro" id="IPR016164">
    <property type="entry name" value="FAD-linked_Oxase-like_C"/>
</dbReference>
<feature type="region of interest" description="Disordered" evidence="3">
    <location>
        <begin position="1"/>
        <end position="20"/>
    </location>
</feature>
<dbReference type="Gene3D" id="3.30.465.10">
    <property type="match status" value="1"/>
</dbReference>
<dbReference type="SUPFAM" id="SSF55103">
    <property type="entry name" value="FAD-linked oxidases, C-terminal domain"/>
    <property type="match status" value="1"/>
</dbReference>
<dbReference type="Pfam" id="PF01565">
    <property type="entry name" value="FAD_binding_4"/>
    <property type="match status" value="1"/>
</dbReference>
<feature type="transmembrane region" description="Helical" evidence="4">
    <location>
        <begin position="181"/>
        <end position="202"/>
    </location>
</feature>
<gene>
    <name evidence="6" type="ORF">MNBD_CHLOROFLEXI01-5172</name>
</gene>
<evidence type="ECO:0000256" key="2">
    <source>
        <dbReference type="ARBA" id="ARBA00022827"/>
    </source>
</evidence>
<keyword evidence="4" id="KW-0812">Transmembrane</keyword>
<dbReference type="GO" id="GO:0016899">
    <property type="term" value="F:oxidoreductase activity, acting on the CH-OH group of donors, oxygen as acceptor"/>
    <property type="evidence" value="ECO:0007669"/>
    <property type="project" value="InterPro"/>
</dbReference>
<proteinExistence type="predicted"/>
<evidence type="ECO:0000256" key="4">
    <source>
        <dbReference type="SAM" id="Phobius"/>
    </source>
</evidence>